<dbReference type="GO" id="GO:0030041">
    <property type="term" value="P:actin filament polymerization"/>
    <property type="evidence" value="ECO:0007669"/>
    <property type="project" value="TreeGrafter"/>
</dbReference>
<dbReference type="PANTHER" id="PTHR45691">
    <property type="entry name" value="PROTEIN DIAPHANOUS"/>
    <property type="match status" value="1"/>
</dbReference>
<feature type="chain" id="PRO_5031126526" description="FH2 domain-containing protein" evidence="3">
    <location>
        <begin position="16"/>
        <end position="959"/>
    </location>
</feature>
<dbReference type="InterPro" id="IPR051412">
    <property type="entry name" value="Formin_Homology_Diaphanous_sf"/>
</dbReference>
<accession>A0A7R9I1Y0</accession>
<dbReference type="PRINTS" id="PR01217">
    <property type="entry name" value="PRICHEXTENSN"/>
</dbReference>
<dbReference type="Gene3D" id="1.20.58.2220">
    <property type="entry name" value="Formin, FH2 domain"/>
    <property type="match status" value="1"/>
</dbReference>
<dbReference type="PANTHER" id="PTHR45691:SF6">
    <property type="entry name" value="PROTEIN DIAPHANOUS"/>
    <property type="match status" value="1"/>
</dbReference>
<dbReference type="InterPro" id="IPR042201">
    <property type="entry name" value="FH2_Formin_sf"/>
</dbReference>
<organism evidence="5">
    <name type="scientific">Timema bartmani</name>
    <dbReference type="NCBI Taxonomy" id="61472"/>
    <lineage>
        <taxon>Eukaryota</taxon>
        <taxon>Metazoa</taxon>
        <taxon>Ecdysozoa</taxon>
        <taxon>Arthropoda</taxon>
        <taxon>Hexapoda</taxon>
        <taxon>Insecta</taxon>
        <taxon>Pterygota</taxon>
        <taxon>Neoptera</taxon>
        <taxon>Polyneoptera</taxon>
        <taxon>Phasmatodea</taxon>
        <taxon>Timematodea</taxon>
        <taxon>Timematoidea</taxon>
        <taxon>Timematidae</taxon>
        <taxon>Timema</taxon>
    </lineage>
</organism>
<evidence type="ECO:0000259" key="4">
    <source>
        <dbReference type="PROSITE" id="PS51444"/>
    </source>
</evidence>
<dbReference type="PROSITE" id="PS51444">
    <property type="entry name" value="FH2"/>
    <property type="match status" value="1"/>
</dbReference>
<dbReference type="GO" id="GO:0005884">
    <property type="term" value="C:actin filament"/>
    <property type="evidence" value="ECO:0007669"/>
    <property type="project" value="TreeGrafter"/>
</dbReference>
<keyword evidence="3" id="KW-0732">Signal</keyword>
<feature type="domain" description="FH2" evidence="4">
    <location>
        <begin position="837"/>
        <end position="959"/>
    </location>
</feature>
<dbReference type="AlphaFoldDB" id="A0A7R9I1Y0"/>
<evidence type="ECO:0000313" key="5">
    <source>
        <dbReference type="EMBL" id="CAD7443631.1"/>
    </source>
</evidence>
<feature type="signal peptide" evidence="3">
    <location>
        <begin position="1"/>
        <end position="15"/>
    </location>
</feature>
<dbReference type="InterPro" id="IPR015425">
    <property type="entry name" value="FH2_Formin"/>
</dbReference>
<feature type="region of interest" description="Disordered" evidence="2">
    <location>
        <begin position="588"/>
        <end position="818"/>
    </location>
</feature>
<feature type="compositionally biased region" description="Basic and acidic residues" evidence="2">
    <location>
        <begin position="808"/>
        <end position="818"/>
    </location>
</feature>
<dbReference type="EMBL" id="OD566246">
    <property type="protein sequence ID" value="CAD7443631.1"/>
    <property type="molecule type" value="Genomic_DNA"/>
</dbReference>
<feature type="coiled-coil region" evidence="1">
    <location>
        <begin position="529"/>
        <end position="563"/>
    </location>
</feature>
<protein>
    <recommendedName>
        <fullName evidence="4">FH2 domain-containing protein</fullName>
    </recommendedName>
</protein>
<name>A0A7R9I1Y0_9NEOP</name>
<evidence type="ECO:0000256" key="2">
    <source>
        <dbReference type="SAM" id="MobiDB-lite"/>
    </source>
</evidence>
<gene>
    <name evidence="5" type="ORF">TBIB3V08_LOCUS6032</name>
</gene>
<reference evidence="5" key="1">
    <citation type="submission" date="2020-11" db="EMBL/GenBank/DDBJ databases">
        <authorList>
            <person name="Tran Van P."/>
        </authorList>
    </citation>
    <scope>NUCLEOTIDE SEQUENCE</scope>
</reference>
<evidence type="ECO:0000256" key="3">
    <source>
        <dbReference type="SAM" id="SignalP"/>
    </source>
</evidence>
<keyword evidence="1" id="KW-0175">Coiled coil</keyword>
<feature type="compositionally biased region" description="Basic and acidic residues" evidence="2">
    <location>
        <begin position="593"/>
        <end position="618"/>
    </location>
</feature>
<feature type="compositionally biased region" description="Pro residues" evidence="2">
    <location>
        <begin position="675"/>
        <end position="798"/>
    </location>
</feature>
<sequence length="959" mass="106806">MVVIVMLQVVMIVRFQVMTIVGLQLCQKVVCWGKRELPATSTNQRCETCLIFERRLTTQKRENDNAVSPIVTMQFSKRLYQVYNDVVDRGNNPEQTDVTKSKDRKVTNWCGRPEQRLVHFYVNGEIFFTSSVEKGRGGELNYNLVLDKFNYHRSPSVSRELKNFNNCGFTLQRSTTSRKISPADSLGPPPVADVSSKAAAGLVRNLDSNPGHDRQIRLHLRYRPPPQCYQLLPRDEVFTRVQKRGAERLLSRLQQLYKAYQTYEQKKRSQLSLYRRGDPPPHFSGVRAGGGTNPPSFYGRLHQYYQDRITNFQFFSGQMLINWFVSAFSEEHYLRLILTSQDLRILAAQFCTHMLAAGVLRQIPDKDVPLELLFRPDLMYYWAHTETPTAAPPTPGKLTQLSWPPTTPGLPDVTHITNSVRPGTRYTEADQTPDEVFSTPQTPSATEKAVRKIETGGCCRAFSIFSMWPLRSNEFDTPLLQDIPHRLKSTDGSCSSTEFQQVVMGLKREHRDNLNRLSRSQEVALFSVRGEVAQRLSEADDKVARLELELEKVCQELERYKTLSDIQVRLRPAGKTPPSYLNAQAQADFGSPTEEHKPPPSEMAKLVKDDDSLEKPKDPSSLVVPEPSEPSVVQTCDVSTDTLDLDETSHVSVSTSPLKQSAVETLPRLEENETPAPPVPISGTAPPPPPPMPEISPPPSTISDFVPPPPPPITGMGPPPPPMSGMGPPPPPPPPPPMPGMGPPPPPMPGMGPPPPPMSGMGPPPPPMSGMGLPPPPPLPGGSEPPPPPGPMPFPTPPVGGWAANRAKAGEERMSENQVRKKIYEGRVCGSKGRVLRKQPVNPEVPMKPLYWTRIIVPSTAPPPPVEISEESVHKPEDGAIWEKLEEAKIEDLKEFEELFSRQVVERKATKKKEEKPSKTQAVKILDGKRSQSVGILASSLHVEFTEIENGKRERERTS</sequence>
<evidence type="ECO:0000256" key="1">
    <source>
        <dbReference type="SAM" id="Coils"/>
    </source>
</evidence>
<feature type="compositionally biased region" description="Polar residues" evidence="2">
    <location>
        <begin position="650"/>
        <end position="663"/>
    </location>
</feature>
<feature type="compositionally biased region" description="Low complexity" evidence="2">
    <location>
        <begin position="619"/>
        <end position="633"/>
    </location>
</feature>
<proteinExistence type="predicted"/>
<dbReference type="Pfam" id="PF02181">
    <property type="entry name" value="FH2"/>
    <property type="match status" value="1"/>
</dbReference>